<accession>M5UG39</accession>
<evidence type="ECO:0000256" key="2">
    <source>
        <dbReference type="ARBA" id="ARBA00022723"/>
    </source>
</evidence>
<dbReference type="EMBL" id="ANOH01000238">
    <property type="protein sequence ID" value="EMI54978.1"/>
    <property type="molecule type" value="Genomic_DNA"/>
</dbReference>
<comment type="similarity">
    <text evidence="1">Belongs to the sulfatase family.</text>
</comment>
<feature type="region of interest" description="Disordered" evidence="5">
    <location>
        <begin position="453"/>
        <end position="473"/>
    </location>
</feature>
<evidence type="ECO:0000256" key="4">
    <source>
        <dbReference type="ARBA" id="ARBA00022837"/>
    </source>
</evidence>
<dbReference type="PROSITE" id="PS00149">
    <property type="entry name" value="SULFATASE_2"/>
    <property type="match status" value="1"/>
</dbReference>
<dbReference type="SUPFAM" id="SSF53649">
    <property type="entry name" value="Alkaline phosphatase-like"/>
    <property type="match status" value="1"/>
</dbReference>
<name>M5UG39_9BACT</name>
<dbReference type="InterPro" id="IPR024607">
    <property type="entry name" value="Sulfatase_CS"/>
</dbReference>
<proteinExistence type="inferred from homology"/>
<dbReference type="Gene3D" id="3.30.1120.10">
    <property type="match status" value="1"/>
</dbReference>
<dbReference type="PANTHER" id="PTHR42693:SF53">
    <property type="entry name" value="ENDO-4-O-SULFATASE"/>
    <property type="match status" value="1"/>
</dbReference>
<dbReference type="PANTHER" id="PTHR42693">
    <property type="entry name" value="ARYLSULFATASE FAMILY MEMBER"/>
    <property type="match status" value="1"/>
</dbReference>
<dbReference type="InterPro" id="IPR000917">
    <property type="entry name" value="Sulfatase_N"/>
</dbReference>
<keyword evidence="3" id="KW-0378">Hydrolase</keyword>
<dbReference type="Pfam" id="PF00884">
    <property type="entry name" value="Sulfatase"/>
    <property type="match status" value="1"/>
</dbReference>
<comment type="caution">
    <text evidence="7">The sequence shown here is derived from an EMBL/GenBank/DDBJ whole genome shotgun (WGS) entry which is preliminary data.</text>
</comment>
<dbReference type="AlphaFoldDB" id="M5UG39"/>
<evidence type="ECO:0000256" key="1">
    <source>
        <dbReference type="ARBA" id="ARBA00008779"/>
    </source>
</evidence>
<reference evidence="7 8" key="1">
    <citation type="journal article" date="2013" name="Mar. Genomics">
        <title>Expression of sulfatases in Rhodopirellula baltica and the diversity of sulfatases in the genus Rhodopirellula.</title>
        <authorList>
            <person name="Wegner C.E."/>
            <person name="Richter-Heitmann T."/>
            <person name="Klindworth A."/>
            <person name="Klockow C."/>
            <person name="Richter M."/>
            <person name="Achstetter T."/>
            <person name="Glockner F.O."/>
            <person name="Harder J."/>
        </authorList>
    </citation>
    <scope>NUCLEOTIDE SEQUENCE [LARGE SCALE GENOMIC DNA]</scope>
    <source>
        <strain evidence="7 8">SM41</strain>
    </source>
</reference>
<dbReference type="CDD" id="cd16143">
    <property type="entry name" value="ARS_like"/>
    <property type="match status" value="1"/>
</dbReference>
<dbReference type="InterPro" id="IPR017850">
    <property type="entry name" value="Alkaline_phosphatase_core_sf"/>
</dbReference>
<dbReference type="GO" id="GO:0004065">
    <property type="term" value="F:arylsulfatase activity"/>
    <property type="evidence" value="ECO:0007669"/>
    <property type="project" value="TreeGrafter"/>
</dbReference>
<evidence type="ECO:0000256" key="3">
    <source>
        <dbReference type="ARBA" id="ARBA00022801"/>
    </source>
</evidence>
<dbReference type="Proteomes" id="UP000011885">
    <property type="component" value="Unassembled WGS sequence"/>
</dbReference>
<dbReference type="PROSITE" id="PS00523">
    <property type="entry name" value="SULFATASE_1"/>
    <property type="match status" value="1"/>
</dbReference>
<evidence type="ECO:0000259" key="6">
    <source>
        <dbReference type="Pfam" id="PF00884"/>
    </source>
</evidence>
<evidence type="ECO:0000313" key="7">
    <source>
        <dbReference type="EMBL" id="EMI54978.1"/>
    </source>
</evidence>
<keyword evidence="4" id="KW-0106">Calcium</keyword>
<feature type="region of interest" description="Disordered" evidence="5">
    <location>
        <begin position="491"/>
        <end position="511"/>
    </location>
</feature>
<dbReference type="PATRIC" id="fig|1263870.3.peg.3811"/>
<keyword evidence="8" id="KW-1185">Reference proteome</keyword>
<evidence type="ECO:0000256" key="5">
    <source>
        <dbReference type="SAM" id="MobiDB-lite"/>
    </source>
</evidence>
<organism evidence="7 8">
    <name type="scientific">Rhodopirellula sallentina SM41</name>
    <dbReference type="NCBI Taxonomy" id="1263870"/>
    <lineage>
        <taxon>Bacteria</taxon>
        <taxon>Pseudomonadati</taxon>
        <taxon>Planctomycetota</taxon>
        <taxon>Planctomycetia</taxon>
        <taxon>Pirellulales</taxon>
        <taxon>Pirellulaceae</taxon>
        <taxon>Rhodopirellula</taxon>
    </lineage>
</organism>
<sequence>MAAVLLPGLRLAAEQPNVVLILADDLGYGDLGCYGATKVQTPNIDAIAAAGRRFTDAHSASAVCTPSRYGLLTGQYPFRGNGGEGIWGPCGHFQSLLIDTNKLTIGKLFNDAGYATAAIGKWHLGFGTGKTDWNKPLRPGPLELGFDYYFGVPKVNSGYPYVYVENDRVVGFDENDPITFTKPYSKTTTYPAEAGKKTVNAVGGAQKAHALYDDEKTGTLLTEKAVDWIENNKEQPFFLYFATTNIHHPFTPNPRFKGTSQAGLYGDFIHELDWMVGELMKTLEANDLSENTLVIVTSDNGGMFNRGGQDAFHAGHRINGDLLGFKFGVWEGGQRVPFIAKWPGKIQPNSVSKQLISGVDMLATFAALTQQDVDEEQLADSVNVLPALLDKPTAPLRESLVLVPRKPSHVSLRQGKWMYIPARAAGGFNGKPGQHGAGGPAAVSFVGSPNSDIENGKIKKNSPPGQLYDLDADPNQTMNRYREYPEIVAQMQKRLDQYRSTQQAPRKRREN</sequence>
<dbReference type="Gene3D" id="3.40.720.10">
    <property type="entry name" value="Alkaline Phosphatase, subunit A"/>
    <property type="match status" value="1"/>
</dbReference>
<evidence type="ECO:0000313" key="8">
    <source>
        <dbReference type="Proteomes" id="UP000011885"/>
    </source>
</evidence>
<keyword evidence="2" id="KW-0479">Metal-binding</keyword>
<dbReference type="InterPro" id="IPR050738">
    <property type="entry name" value="Sulfatase"/>
</dbReference>
<protein>
    <submittedName>
        <fullName evidence="7">Arylsulfatase A</fullName>
    </submittedName>
</protein>
<feature type="domain" description="Sulfatase N-terminal" evidence="6">
    <location>
        <begin position="16"/>
        <end position="369"/>
    </location>
</feature>
<gene>
    <name evidence="7" type="ORF">RSSM_03588</name>
</gene>
<dbReference type="GO" id="GO:0046872">
    <property type="term" value="F:metal ion binding"/>
    <property type="evidence" value="ECO:0007669"/>
    <property type="project" value="UniProtKB-KW"/>
</dbReference>